<name>M0EIM2_9EURY</name>
<comment type="caution">
    <text evidence="2">The sequence shown here is derived from an EMBL/GenBank/DDBJ whole genome shotgun (WGS) entry which is preliminary data.</text>
</comment>
<keyword evidence="1" id="KW-0472">Membrane</keyword>
<keyword evidence="1" id="KW-1133">Transmembrane helix</keyword>
<dbReference type="AlphaFoldDB" id="M0EIM2"/>
<evidence type="ECO:0000313" key="3">
    <source>
        <dbReference type="Proteomes" id="UP000011586"/>
    </source>
</evidence>
<gene>
    <name evidence="2" type="ORF">C463_03417</name>
</gene>
<dbReference type="PATRIC" id="fig|1227465.4.peg.674"/>
<evidence type="ECO:0008006" key="4">
    <source>
        <dbReference type="Google" id="ProtNLM"/>
    </source>
</evidence>
<dbReference type="EMBL" id="AOJK01000017">
    <property type="protein sequence ID" value="ELZ46918.1"/>
    <property type="molecule type" value="Genomic_DNA"/>
</dbReference>
<keyword evidence="3" id="KW-1185">Reference proteome</keyword>
<reference evidence="2 3" key="1">
    <citation type="journal article" date="2014" name="PLoS Genet.">
        <title>Phylogenetically driven sequencing of extremely halophilic archaea reveals strategies for static and dynamic osmo-response.</title>
        <authorList>
            <person name="Becker E.A."/>
            <person name="Seitzer P.M."/>
            <person name="Tritt A."/>
            <person name="Larsen D."/>
            <person name="Krusor M."/>
            <person name="Yao A.I."/>
            <person name="Wu D."/>
            <person name="Madern D."/>
            <person name="Eisen J.A."/>
            <person name="Darling A.E."/>
            <person name="Facciotti M.T."/>
        </authorList>
    </citation>
    <scope>NUCLEOTIDE SEQUENCE [LARGE SCALE GENOMIC DNA]</scope>
    <source>
        <strain evidence="2 3">DSM 19288</strain>
    </source>
</reference>
<accession>M0EIM2</accession>
<sequence>MAIASLSTPRSNRAIPVAAEPRRVPSDRLRCVECREPIPADARICPHCRAIQPSPLLDVGVVVAGVFALLFGVVLAVMTVGTSRLLGFLLLVVGFGLAVGGYTRYIDRQAASRAR</sequence>
<keyword evidence="1" id="KW-0812">Transmembrane</keyword>
<dbReference type="Proteomes" id="UP000011586">
    <property type="component" value="Unassembled WGS sequence"/>
</dbReference>
<evidence type="ECO:0000313" key="2">
    <source>
        <dbReference type="EMBL" id="ELZ46918.1"/>
    </source>
</evidence>
<protein>
    <recommendedName>
        <fullName evidence="4">Zinc ribbon domain-containing protein</fullName>
    </recommendedName>
</protein>
<feature type="transmembrane region" description="Helical" evidence="1">
    <location>
        <begin position="85"/>
        <end position="105"/>
    </location>
</feature>
<evidence type="ECO:0000256" key="1">
    <source>
        <dbReference type="SAM" id="Phobius"/>
    </source>
</evidence>
<proteinExistence type="predicted"/>
<organism evidence="2 3">
    <name type="scientific">Halorubrum californiense DSM 19288</name>
    <dbReference type="NCBI Taxonomy" id="1227465"/>
    <lineage>
        <taxon>Archaea</taxon>
        <taxon>Methanobacteriati</taxon>
        <taxon>Methanobacteriota</taxon>
        <taxon>Stenosarchaea group</taxon>
        <taxon>Halobacteria</taxon>
        <taxon>Halobacteriales</taxon>
        <taxon>Haloferacaceae</taxon>
        <taxon>Halorubrum</taxon>
    </lineage>
</organism>
<feature type="transmembrane region" description="Helical" evidence="1">
    <location>
        <begin position="56"/>
        <end position="79"/>
    </location>
</feature>